<evidence type="ECO:0000313" key="2">
    <source>
        <dbReference type="EMBL" id="AEW96559.1"/>
    </source>
</evidence>
<feature type="transmembrane region" description="Helical" evidence="1">
    <location>
        <begin position="151"/>
        <end position="172"/>
    </location>
</feature>
<dbReference type="EMBL" id="CP003219">
    <property type="protein sequence ID" value="AEW96559.1"/>
    <property type="molecule type" value="Genomic_DNA"/>
</dbReference>
<organism evidence="2 3">
    <name type="scientific">Streptantibioticus cattleyicolor (strain ATCC 35852 / DSM 46488 / JCM 4925 / NBRC 14057 / NRRL 8057)</name>
    <name type="common">Streptomyces cattleya</name>
    <dbReference type="NCBI Taxonomy" id="1003195"/>
    <lineage>
        <taxon>Bacteria</taxon>
        <taxon>Bacillati</taxon>
        <taxon>Actinomycetota</taxon>
        <taxon>Actinomycetes</taxon>
        <taxon>Kitasatosporales</taxon>
        <taxon>Streptomycetaceae</taxon>
        <taxon>Streptantibioticus</taxon>
    </lineage>
</organism>
<dbReference type="KEGG" id="scy:SCATT_41880"/>
<reference evidence="3" key="1">
    <citation type="submission" date="2011-12" db="EMBL/GenBank/DDBJ databases">
        <title>Complete genome sequence of Streptomyces cattleya strain DSM 46488.</title>
        <authorList>
            <person name="Ou H.-Y."/>
            <person name="Li P."/>
            <person name="Zhao C."/>
            <person name="O'Hagan D."/>
            <person name="Deng Z."/>
        </authorList>
    </citation>
    <scope>NUCLEOTIDE SEQUENCE [LARGE SCALE GENOMIC DNA]</scope>
    <source>
        <strain evidence="3">ATCC 35852 / DSM 46488 / JCM 4925 / NBRC 14057 / NRRL 8057</strain>
    </source>
</reference>
<feature type="transmembrane region" description="Helical" evidence="1">
    <location>
        <begin position="117"/>
        <end position="139"/>
    </location>
</feature>
<dbReference type="AlphaFoldDB" id="F8JQ96"/>
<keyword evidence="1" id="KW-0812">Transmembrane</keyword>
<accession>G8X0G5</accession>
<keyword evidence="1" id="KW-0472">Membrane</keyword>
<dbReference type="PATRIC" id="fig|1003195.11.peg.5644"/>
<keyword evidence="1" id="KW-1133">Transmembrane helix</keyword>
<name>F8JQ96_STREN</name>
<dbReference type="KEGG" id="sct:SCAT_4200"/>
<dbReference type="STRING" id="1003195.SCATT_41880"/>
<proteinExistence type="predicted"/>
<accession>F8JQ96</accession>
<keyword evidence="3" id="KW-1185">Reference proteome</keyword>
<feature type="transmembrane region" description="Helical" evidence="1">
    <location>
        <begin position="34"/>
        <end position="55"/>
    </location>
</feature>
<gene>
    <name evidence="2" type="ordered locus">SCATT_41880</name>
</gene>
<dbReference type="RefSeq" id="WP_014144913.1">
    <property type="nucleotide sequence ID" value="NC_016111.1"/>
</dbReference>
<sequence length="180" mass="19031">MIVAVTAGCEIGFWVLLLAGLALRYPARMPRTGAVVLACVPLVDVVLLAVTVADLRSGTTAGTRHGLAAAYIGFSVGYGHATIRWADARFRHRVMGGPPPAAAPKYGRERAAHEWRIFGRTLVAVAVSVVLLQGAVMLVGDASRTAALTAWQQRMGAVAGISLLIAASYTVFPKRPRADR</sequence>
<dbReference type="Proteomes" id="UP000007842">
    <property type="component" value="Chromosome"/>
</dbReference>
<dbReference type="HOGENOM" id="CLU_117532_0_0_11"/>
<protein>
    <submittedName>
        <fullName evidence="2">Uncharacterized protein</fullName>
    </submittedName>
</protein>
<evidence type="ECO:0000313" key="3">
    <source>
        <dbReference type="Proteomes" id="UP000007842"/>
    </source>
</evidence>
<dbReference type="OrthoDB" id="2082317at2"/>
<dbReference type="eggNOG" id="ENOG502ZBQP">
    <property type="taxonomic scope" value="Bacteria"/>
</dbReference>
<evidence type="ECO:0000256" key="1">
    <source>
        <dbReference type="SAM" id="Phobius"/>
    </source>
</evidence>